<keyword evidence="3" id="KW-0175">Coiled coil</keyword>
<dbReference type="GO" id="GO:0016887">
    <property type="term" value="F:ATP hydrolysis activity"/>
    <property type="evidence" value="ECO:0007669"/>
    <property type="project" value="InterPro"/>
</dbReference>
<accession>A0AAP2YWQ0</accession>
<feature type="region of interest" description="Disordered" evidence="4">
    <location>
        <begin position="246"/>
        <end position="314"/>
    </location>
</feature>
<comment type="caution">
    <text evidence="6">The sequence shown here is derived from an EMBL/GenBank/DDBJ whole genome shotgun (WGS) entry which is preliminary data.</text>
</comment>
<dbReference type="PROSITE" id="PS00674">
    <property type="entry name" value="AAA"/>
    <property type="match status" value="2"/>
</dbReference>
<dbReference type="FunFam" id="3.40.50.300:FF:001025">
    <property type="entry name" value="ATPase family, AAA domain-containing 2B"/>
    <property type="match status" value="1"/>
</dbReference>
<dbReference type="PANTHER" id="PTHR23077:SF171">
    <property type="entry name" value="NUCLEAR VALOSIN-CONTAINING PROTEIN-LIKE"/>
    <property type="match status" value="1"/>
</dbReference>
<dbReference type="InterPro" id="IPR003593">
    <property type="entry name" value="AAA+_ATPase"/>
</dbReference>
<dbReference type="InterPro" id="IPR003959">
    <property type="entry name" value="ATPase_AAA_core"/>
</dbReference>
<proteinExistence type="predicted"/>
<evidence type="ECO:0000256" key="4">
    <source>
        <dbReference type="SAM" id="MobiDB-lite"/>
    </source>
</evidence>
<feature type="domain" description="AAA+ ATPase" evidence="5">
    <location>
        <begin position="345"/>
        <end position="479"/>
    </location>
</feature>
<feature type="compositionally biased region" description="Low complexity" evidence="4">
    <location>
        <begin position="265"/>
        <end position="289"/>
    </location>
</feature>
<protein>
    <submittedName>
        <fullName evidence="6">ATP-binding protein</fullName>
    </submittedName>
</protein>
<dbReference type="SUPFAM" id="SSF52540">
    <property type="entry name" value="P-loop containing nucleoside triphosphate hydrolases"/>
    <property type="match status" value="2"/>
</dbReference>
<evidence type="ECO:0000256" key="2">
    <source>
        <dbReference type="ARBA" id="ARBA00022840"/>
    </source>
</evidence>
<dbReference type="AlphaFoldDB" id="A0AAP2YWQ0"/>
<sequence>MLPERIDVDRTLPDEGAIRHALEEFAVREVGPNAAVTRLHRVFYPVFRVTITYEDQRRLPWGASSERVPILLDGLWANNHGSLQQYRDGVTELEPVSTVGYDFGRGREGLGRTVLLDFQVTNDRAASLVPNRLADVRESDRFDESDSTTESFRNRLFETLDLPTDLDPAAVESVADVTRCYLPFWVAEVERPDERDLIGVVREQAEARDGSASHGWLASFVREDTSRLATYAHASIQQWVNVSESAVRADGTDRTTAGGSARPESATTESRSADSSSSPPSTAASSSGPIQPEGVDLEAGTLVDPSPDRSFADVGGMADLESRFRRSVIGPVERPAEYEAYGLDPVSGVLLYGPPGCGKTYIAGAVAGELEYAFLEASPADLASKYMGKPAENVQELFEIARANRPCVLFLDEIDALAGARENDSSTSERQMVNQLLTELENVGDELLVLAATNLIDDVDDAILRTGRFDERIEVPPPDAAARREILDIHLEGRPLATDLDLESLVDASAGYASSDLEYVAAEAARRALRAGDRISTSHLSDALADTDSSVPDWGGAAIGGGKTITQPDGVDLNARSLVTADVNRSFDDVGGMDGLKSRLRETVIEPLEHADRYAEYGLSTTNGVVLHGPPGCGKTYVAGALAGELEYAFLDVSPADLTSKWMGKPAQNVADLFEIARANAPIVCFLDEIDAIAAGRSGSGSGSGSGGTQNQSQRQMVNQLLAELESLPADVVVLAATNLLTDVDDAVVRSGRFDERLEVGPPDAAARREILAVHLADRPVADGIEWTTVVEHTAGYAASDLALLADNAARRAMSAGDRVRERHLLEAIAETASSIDGWGRGVDQVREESGRTRGRGRRQQSRAAWYD</sequence>
<gene>
    <name evidence="6" type="ORF">OB960_03125</name>
</gene>
<dbReference type="Gene3D" id="1.10.8.60">
    <property type="match status" value="2"/>
</dbReference>
<organism evidence="6 7">
    <name type="scientific">Natronoglomus mannanivorans</name>
    <dbReference type="NCBI Taxonomy" id="2979990"/>
    <lineage>
        <taxon>Archaea</taxon>
        <taxon>Methanobacteriati</taxon>
        <taxon>Methanobacteriota</taxon>
        <taxon>Stenosarchaea group</taxon>
        <taxon>Halobacteria</taxon>
        <taxon>Halobacteriales</taxon>
        <taxon>Natrialbaceae</taxon>
        <taxon>Natronoglomus</taxon>
    </lineage>
</organism>
<feature type="domain" description="AAA+ ATPase" evidence="5">
    <location>
        <begin position="621"/>
        <end position="764"/>
    </location>
</feature>
<keyword evidence="1" id="KW-0547">Nucleotide-binding</keyword>
<evidence type="ECO:0000313" key="7">
    <source>
        <dbReference type="Proteomes" id="UP001321018"/>
    </source>
</evidence>
<dbReference type="GO" id="GO:0005524">
    <property type="term" value="F:ATP binding"/>
    <property type="evidence" value="ECO:0007669"/>
    <property type="project" value="UniProtKB-KW"/>
</dbReference>
<dbReference type="Pfam" id="PF00004">
    <property type="entry name" value="AAA"/>
    <property type="match status" value="2"/>
</dbReference>
<keyword evidence="2 6" id="KW-0067">ATP-binding</keyword>
<dbReference type="InterPro" id="IPR003960">
    <property type="entry name" value="ATPase_AAA_CS"/>
</dbReference>
<dbReference type="RefSeq" id="WP_338002221.1">
    <property type="nucleotide sequence ID" value="NZ_JAOPKA010000001.1"/>
</dbReference>
<dbReference type="InterPro" id="IPR050168">
    <property type="entry name" value="AAA_ATPase_domain"/>
</dbReference>
<evidence type="ECO:0000313" key="6">
    <source>
        <dbReference type="EMBL" id="MCU4740387.1"/>
    </source>
</evidence>
<evidence type="ECO:0000256" key="1">
    <source>
        <dbReference type="ARBA" id="ARBA00022741"/>
    </source>
</evidence>
<feature type="region of interest" description="Disordered" evidence="4">
    <location>
        <begin position="846"/>
        <end position="868"/>
    </location>
</feature>
<dbReference type="PANTHER" id="PTHR23077">
    <property type="entry name" value="AAA-FAMILY ATPASE"/>
    <property type="match status" value="1"/>
</dbReference>
<evidence type="ECO:0000259" key="5">
    <source>
        <dbReference type="SMART" id="SM00382"/>
    </source>
</evidence>
<reference evidence="6" key="1">
    <citation type="submission" date="2022-09" db="EMBL/GenBank/DDBJ databases">
        <title>Enrichment on poylsaccharides allowed isolation of novel metabolic and taxonomic groups of Haloarchaea.</title>
        <authorList>
            <person name="Sorokin D.Y."/>
            <person name="Elcheninov A.G."/>
            <person name="Khizhniak T.V."/>
            <person name="Kolganova T.V."/>
            <person name="Kublanov I.V."/>
        </authorList>
    </citation>
    <scope>NUCLEOTIDE SEQUENCE</scope>
    <source>
        <strain evidence="6">AArc-xg1-1</strain>
    </source>
</reference>
<evidence type="ECO:0000256" key="3">
    <source>
        <dbReference type="ARBA" id="ARBA00023054"/>
    </source>
</evidence>
<dbReference type="InterPro" id="IPR027417">
    <property type="entry name" value="P-loop_NTPase"/>
</dbReference>
<dbReference type="SMART" id="SM00382">
    <property type="entry name" value="AAA"/>
    <property type="match status" value="2"/>
</dbReference>
<dbReference type="EMBL" id="JAOPKA010000001">
    <property type="protein sequence ID" value="MCU4740387.1"/>
    <property type="molecule type" value="Genomic_DNA"/>
</dbReference>
<name>A0AAP2YWQ0_9EURY</name>
<dbReference type="Gene3D" id="3.40.50.300">
    <property type="entry name" value="P-loop containing nucleotide triphosphate hydrolases"/>
    <property type="match status" value="2"/>
</dbReference>
<dbReference type="Proteomes" id="UP001321018">
    <property type="component" value="Unassembled WGS sequence"/>
</dbReference>